<evidence type="ECO:0000313" key="2">
    <source>
        <dbReference type="EMBL" id="REJ30615.1"/>
    </source>
</evidence>
<accession>A0A3E0K787</accession>
<gene>
    <name evidence="2" type="ORF">C6P37_02600</name>
</gene>
<organism evidence="2 3">
    <name type="scientific">Caldibacillus debilis</name>
    <dbReference type="NCBI Taxonomy" id="301148"/>
    <lineage>
        <taxon>Bacteria</taxon>
        <taxon>Bacillati</taxon>
        <taxon>Bacillota</taxon>
        <taxon>Bacilli</taxon>
        <taxon>Bacillales</taxon>
        <taxon>Bacillaceae</taxon>
        <taxon>Caldibacillus</taxon>
    </lineage>
</organism>
<reference evidence="2 3" key="1">
    <citation type="submission" date="2018-03" db="EMBL/GenBank/DDBJ databases">
        <authorList>
            <person name="Keele B.F."/>
        </authorList>
    </citation>
    <scope>NUCLEOTIDE SEQUENCE [LARGE SCALE GENOMIC DNA]</scope>
    <source>
        <strain evidence="2">ZCTH4_d</strain>
    </source>
</reference>
<name>A0A3E0K787_9BACI</name>
<dbReference type="Proteomes" id="UP000257014">
    <property type="component" value="Unassembled WGS sequence"/>
</dbReference>
<dbReference type="AlphaFoldDB" id="A0A3E0K787"/>
<sequence length="118" mass="13568">MILAAVRDPVLPDGKPGRNRKKTGSRRTIRSRVIGDQSRNRVAFPRVSLPMASRIHKNRDKSIFIADGRNRNGRSSAAFLFYQNRRIVRYPFISSPSPIRLYDRWESRTGFVIPGKTL</sequence>
<feature type="region of interest" description="Disordered" evidence="1">
    <location>
        <begin position="1"/>
        <end position="35"/>
    </location>
</feature>
<proteinExistence type="predicted"/>
<feature type="compositionally biased region" description="Basic residues" evidence="1">
    <location>
        <begin position="17"/>
        <end position="30"/>
    </location>
</feature>
<evidence type="ECO:0000256" key="1">
    <source>
        <dbReference type="SAM" id="MobiDB-lite"/>
    </source>
</evidence>
<protein>
    <submittedName>
        <fullName evidence="2">Uncharacterized protein</fullName>
    </submittedName>
</protein>
<comment type="caution">
    <text evidence="2">The sequence shown here is derived from an EMBL/GenBank/DDBJ whole genome shotgun (WGS) entry which is preliminary data.</text>
</comment>
<dbReference type="EMBL" id="QEWE01000009">
    <property type="protein sequence ID" value="REJ30615.1"/>
    <property type="molecule type" value="Genomic_DNA"/>
</dbReference>
<evidence type="ECO:0000313" key="3">
    <source>
        <dbReference type="Proteomes" id="UP000257014"/>
    </source>
</evidence>